<feature type="compositionally biased region" description="Basic and acidic residues" evidence="2">
    <location>
        <begin position="762"/>
        <end position="774"/>
    </location>
</feature>
<dbReference type="PANTHER" id="PTHR45857:SF4">
    <property type="entry name" value="FORMIN-LIKE PROTEIN"/>
    <property type="match status" value="1"/>
</dbReference>
<feature type="domain" description="FH2" evidence="4">
    <location>
        <begin position="136"/>
        <end position="701"/>
    </location>
</feature>
<dbReference type="InterPro" id="IPR014767">
    <property type="entry name" value="DAD_dom"/>
</dbReference>
<feature type="region of interest" description="Disordered" evidence="2">
    <location>
        <begin position="352"/>
        <end position="373"/>
    </location>
</feature>
<feature type="compositionally biased region" description="Polar residues" evidence="2">
    <location>
        <begin position="361"/>
        <end position="373"/>
    </location>
</feature>
<feature type="region of interest" description="Disordered" evidence="2">
    <location>
        <begin position="37"/>
        <end position="125"/>
    </location>
</feature>
<feature type="compositionally biased region" description="Low complexity" evidence="2">
    <location>
        <begin position="80"/>
        <end position="91"/>
    </location>
</feature>
<evidence type="ECO:0000256" key="1">
    <source>
        <dbReference type="ARBA" id="ARBA00023449"/>
    </source>
</evidence>
<evidence type="ECO:0000256" key="2">
    <source>
        <dbReference type="SAM" id="MobiDB-lite"/>
    </source>
</evidence>
<dbReference type="Gene3D" id="1.20.58.2220">
    <property type="entry name" value="Formin, FH2 domain"/>
    <property type="match status" value="1"/>
</dbReference>
<proteinExistence type="inferred from homology"/>
<feature type="compositionally biased region" description="Low complexity" evidence="2">
    <location>
        <begin position="209"/>
        <end position="224"/>
    </location>
</feature>
<accession>A0ABQ7S9F1</accession>
<feature type="compositionally biased region" description="Pro residues" evidence="2">
    <location>
        <begin position="92"/>
        <end position="102"/>
    </location>
</feature>
<dbReference type="Pfam" id="PF02181">
    <property type="entry name" value="FH2"/>
    <property type="match status" value="2"/>
</dbReference>
<dbReference type="InterPro" id="IPR043592">
    <property type="entry name" value="FMNL_animal"/>
</dbReference>
<evidence type="ECO:0000313" key="6">
    <source>
        <dbReference type="Proteomes" id="UP000825002"/>
    </source>
</evidence>
<dbReference type="InterPro" id="IPR042201">
    <property type="entry name" value="FH2_Formin_sf"/>
</dbReference>
<comment type="similarity">
    <text evidence="1">Belongs to the formin homology family.</text>
</comment>
<dbReference type="EMBL" id="JAIFTH010000258">
    <property type="protein sequence ID" value="KAG9510023.1"/>
    <property type="molecule type" value="Genomic_DNA"/>
</dbReference>
<feature type="compositionally biased region" description="Polar residues" evidence="2">
    <location>
        <begin position="698"/>
        <end position="715"/>
    </location>
</feature>
<gene>
    <name evidence="5" type="primary">Frl</name>
    <name evidence="5" type="ORF">GZH46_01444</name>
</gene>
<sequence length="783" mass="86036">MDKLARIASLNLRKKCVGVEANNIVTLTVCKKVTQTTTTAAAPPPPPPPPLPSFDGSGNHVGVDSTKSSSLVAASGNKRSLTSSSTTSSSCLPPPPPPPPLPQTGAGVRLPTKNKSSTANMASTTNQATNIDMMTLKKAFSTKYKLPTFNWITLKPNQVRGTIFNEFHEEDKILKTIDFSEFEEQFKLSTKPDRSNSPNADNLPMGHQANGSSVGSNNSVGAGATDDSTGATKRFKQNEKTTFLEHNRLRNMAISLRKIGLPTDVVIRCLNTFDTYPLPLDTIEILQRMMPQHKEIEAYQEYERSGKPLDDLTDEDKFLAQMSKVERLDQKLKIMFYMKNLTTNAAGEYIGASPSPDSGLPSRQSDTSSMCGDSNSNYSVATSAGVASVIDTLRAKLINIESASRQLRQSEGMKILLEYILIFGNYLNSSARGLASAPAYGFKLQALDMVMDSKSTQDRTRSLMHFLVDTIMKNLVPKEQGKLDTSGDIDGSANGQQPSKRLLPPGTPMARGLLSTGLHGDDQVRMPYNFDTLLLLLEKAASISLETIVSEVAELEKGMELCLKELQLRGFSHPVNSSSKSSSGAMIDVPNSPSGSPVPRACSPAPLMAGTTNDEAARRLSQFIKSKCGEVNDLKETLRQAQNEFSECAQYFGENPRLIESSSLFSVFFRLLKNFRQCQLDNRLAQKRKFDEELRKQIVQQQAQRASNRKQPNGSRSERSKPAEVNATSPKIKPDTRLLHQEEVSHGTLDFLITGLKVEPYRRADGMRRSKRSDVPVYSYMSP</sequence>
<dbReference type="Proteomes" id="UP000825002">
    <property type="component" value="Unassembled WGS sequence"/>
</dbReference>
<feature type="region of interest" description="Disordered" evidence="2">
    <location>
        <begin position="482"/>
        <end position="506"/>
    </location>
</feature>
<evidence type="ECO:0000259" key="3">
    <source>
        <dbReference type="PROSITE" id="PS51231"/>
    </source>
</evidence>
<dbReference type="PROSITE" id="PS51444">
    <property type="entry name" value="FH2"/>
    <property type="match status" value="1"/>
</dbReference>
<evidence type="ECO:0000259" key="4">
    <source>
        <dbReference type="PROSITE" id="PS51444"/>
    </source>
</evidence>
<dbReference type="SMART" id="SM00498">
    <property type="entry name" value="FH2"/>
    <property type="match status" value="1"/>
</dbReference>
<dbReference type="PANTHER" id="PTHR45857">
    <property type="entry name" value="FORMIN-LIKE PROTEIN"/>
    <property type="match status" value="1"/>
</dbReference>
<evidence type="ECO:0000313" key="5">
    <source>
        <dbReference type="EMBL" id="KAG9510023.1"/>
    </source>
</evidence>
<feature type="compositionally biased region" description="Pro residues" evidence="2">
    <location>
        <begin position="42"/>
        <end position="52"/>
    </location>
</feature>
<protein>
    <submittedName>
        <fullName evidence="5">Formin-like protein</fullName>
    </submittedName>
</protein>
<keyword evidence="6" id="KW-1185">Reference proteome</keyword>
<reference evidence="5 6" key="1">
    <citation type="submission" date="2020-10" db="EMBL/GenBank/DDBJ databases">
        <authorList>
            <person name="Klimov P.B."/>
            <person name="Dyachkov S.M."/>
            <person name="Chetverikov P.E."/>
        </authorList>
    </citation>
    <scope>NUCLEOTIDE SEQUENCE [LARGE SCALE GENOMIC DNA]</scope>
    <source>
        <strain evidence="5">BMOC 18-1129-001#AD2665</strain>
        <tissue evidence="5">Entire mites</tissue>
    </source>
</reference>
<feature type="region of interest" description="Disordered" evidence="2">
    <location>
        <begin position="697"/>
        <end position="740"/>
    </location>
</feature>
<name>A0ABQ7S9F1_9ACAR</name>
<feature type="domain" description="DAD" evidence="3">
    <location>
        <begin position="742"/>
        <end position="775"/>
    </location>
</feature>
<feature type="region of interest" description="Disordered" evidence="2">
    <location>
        <begin position="762"/>
        <end position="783"/>
    </location>
</feature>
<comment type="caution">
    <text evidence="5">The sequence shown here is derived from an EMBL/GenBank/DDBJ whole genome shotgun (WGS) entry which is preliminary data.</text>
</comment>
<dbReference type="InterPro" id="IPR015425">
    <property type="entry name" value="FH2_Formin"/>
</dbReference>
<organism evidence="5 6">
    <name type="scientific">Fragariocoptes setiger</name>
    <dbReference type="NCBI Taxonomy" id="1670756"/>
    <lineage>
        <taxon>Eukaryota</taxon>
        <taxon>Metazoa</taxon>
        <taxon>Ecdysozoa</taxon>
        <taxon>Arthropoda</taxon>
        <taxon>Chelicerata</taxon>
        <taxon>Arachnida</taxon>
        <taxon>Acari</taxon>
        <taxon>Acariformes</taxon>
        <taxon>Trombidiformes</taxon>
        <taxon>Prostigmata</taxon>
        <taxon>Eupodina</taxon>
        <taxon>Eriophyoidea</taxon>
        <taxon>Phytoptidae</taxon>
        <taxon>Fragariocoptes</taxon>
    </lineage>
</organism>
<dbReference type="SUPFAM" id="SSF101447">
    <property type="entry name" value="Formin homology 2 domain (FH2 domain)"/>
    <property type="match status" value="2"/>
</dbReference>
<feature type="region of interest" description="Disordered" evidence="2">
    <location>
        <begin position="187"/>
        <end position="239"/>
    </location>
</feature>
<dbReference type="PROSITE" id="PS51231">
    <property type="entry name" value="DAD"/>
    <property type="match status" value="1"/>
</dbReference>
<feature type="compositionally biased region" description="Polar residues" evidence="2">
    <location>
        <begin position="113"/>
        <end position="125"/>
    </location>
</feature>